<accession>A0A0H3ZS48</accession>
<evidence type="ECO:0000313" key="1">
    <source>
        <dbReference type="EMBL" id="AKN36704.1"/>
    </source>
</evidence>
<dbReference type="AlphaFoldDB" id="A0A0H3ZS48"/>
<protein>
    <submittedName>
        <fullName evidence="1">Uncharacterized protein</fullName>
    </submittedName>
</protein>
<sequence>MSKLEELERLLSDDFSAIEETFNGTYGSELTKLSGLSISDLKKSIQRLMLLNMKS</sequence>
<organism evidence="1">
    <name type="scientific">Vibrio tasmaniensis</name>
    <dbReference type="NCBI Taxonomy" id="212663"/>
    <lineage>
        <taxon>Bacteria</taxon>
        <taxon>Pseudomonadati</taxon>
        <taxon>Pseudomonadota</taxon>
        <taxon>Gammaproteobacteria</taxon>
        <taxon>Vibrionales</taxon>
        <taxon>Vibrionaceae</taxon>
        <taxon>Vibrio</taxon>
    </lineage>
</organism>
<reference evidence="1" key="1">
    <citation type="journal article" date="2015" name="MBio">
        <title>Eco-Evolutionary Dynamics of Episomes among Ecologically Cohesive Bacterial Populations.</title>
        <authorList>
            <person name="Xue H."/>
            <person name="Cordero O.X."/>
            <person name="Camas F.M."/>
            <person name="Trimble W."/>
            <person name="Meyer F."/>
            <person name="Guglielmini J."/>
            <person name="Rocha E.P."/>
            <person name="Polz M.F."/>
        </authorList>
    </citation>
    <scope>NUCLEOTIDE SEQUENCE</scope>
    <source>
        <strain evidence="1">1F_146</strain>
    </source>
</reference>
<dbReference type="EMBL" id="KP795506">
    <property type="protein sequence ID" value="AKN36704.1"/>
    <property type="molecule type" value="Genomic_DNA"/>
</dbReference>
<proteinExistence type="predicted"/>
<name>A0A0H3ZS48_9VIBR</name>